<evidence type="ECO:0000313" key="1">
    <source>
        <dbReference type="EMBL" id="PSR28472.1"/>
    </source>
</evidence>
<protein>
    <submittedName>
        <fullName evidence="1">Uncharacterized protein</fullName>
    </submittedName>
</protein>
<sequence>MRKPLQTYYLRKLINTLVDATLTSPSLAEMVHHHLQVEWIRGQMLSQYRVFDSRGEVYWELSVIDAHGYTDMLYQQGSALLTIAINGALVTPKDEERAKELFPNRAFRTCPYCHQRFHSWLEYYGHYKLDHLLDHQSLRAI</sequence>
<proteinExistence type="predicted"/>
<dbReference type="AlphaFoldDB" id="A0A1R0IKV7"/>
<evidence type="ECO:0000313" key="2">
    <source>
        <dbReference type="Proteomes" id="UP000242705"/>
    </source>
</evidence>
<dbReference type="RefSeq" id="WP_028962720.1">
    <property type="nucleotide sequence ID" value="NZ_MDZD01000009.1"/>
</dbReference>
<comment type="caution">
    <text evidence="1">The sequence shown here is derived from an EMBL/GenBank/DDBJ whole genome shotgun (WGS) entry which is preliminary data.</text>
</comment>
<gene>
    <name evidence="1" type="ORF">C7B47_04710</name>
</gene>
<dbReference type="Proteomes" id="UP000242705">
    <property type="component" value="Unassembled WGS sequence"/>
</dbReference>
<dbReference type="EMBL" id="PXYX01000006">
    <property type="protein sequence ID" value="PSR28472.1"/>
    <property type="molecule type" value="Genomic_DNA"/>
</dbReference>
<reference evidence="1 2" key="1">
    <citation type="journal article" date="2014" name="BMC Genomics">
        <title>Comparison of environmental and isolate Sulfobacillus genomes reveals diverse carbon, sulfur, nitrogen, and hydrogen metabolisms.</title>
        <authorList>
            <person name="Justice N.B."/>
            <person name="Norman A."/>
            <person name="Brown C.T."/>
            <person name="Singh A."/>
            <person name="Thomas B.C."/>
            <person name="Banfield J.F."/>
        </authorList>
    </citation>
    <scope>NUCLEOTIDE SEQUENCE [LARGE SCALE GENOMIC DNA]</scope>
    <source>
        <strain evidence="1">AMDSBA5</strain>
    </source>
</reference>
<name>A0A1R0IKV7_SULTH</name>
<organism evidence="1 2">
    <name type="scientific">Sulfobacillus thermosulfidooxidans</name>
    <dbReference type="NCBI Taxonomy" id="28034"/>
    <lineage>
        <taxon>Bacteria</taxon>
        <taxon>Bacillati</taxon>
        <taxon>Bacillota</taxon>
        <taxon>Clostridia</taxon>
        <taxon>Eubacteriales</taxon>
        <taxon>Clostridiales Family XVII. Incertae Sedis</taxon>
        <taxon>Sulfobacillus</taxon>
    </lineage>
</organism>
<accession>A0A1R0IKV7</accession>